<dbReference type="PRINTS" id="PR00469">
    <property type="entry name" value="PNDRDTASEII"/>
</dbReference>
<dbReference type="Gene3D" id="3.40.50.720">
    <property type="entry name" value="NAD(P)-binding Rossmann-like Domain"/>
    <property type="match status" value="1"/>
</dbReference>
<evidence type="ECO:0000259" key="10">
    <source>
        <dbReference type="Pfam" id="PF00724"/>
    </source>
</evidence>
<feature type="domain" description="NADH:flavin oxidoreductase/NADH oxidase N-terminal" evidence="10">
    <location>
        <begin position="8"/>
        <end position="330"/>
    </location>
</feature>
<evidence type="ECO:0000256" key="3">
    <source>
        <dbReference type="ARBA" id="ARBA00011048"/>
    </source>
</evidence>
<proteinExistence type="inferred from homology"/>
<dbReference type="InterPro" id="IPR051793">
    <property type="entry name" value="NADH:flavin_oxidoreductase"/>
</dbReference>
<dbReference type="Pfam" id="PF00724">
    <property type="entry name" value="Oxidored_FMN"/>
    <property type="match status" value="1"/>
</dbReference>
<keyword evidence="13" id="KW-1185">Reference proteome</keyword>
<keyword evidence="4" id="KW-0285">Flavoprotein</keyword>
<evidence type="ECO:0000259" key="11">
    <source>
        <dbReference type="Pfam" id="PF07992"/>
    </source>
</evidence>
<keyword evidence="8" id="KW-0408">Iron</keyword>
<dbReference type="FunFam" id="3.20.20.70:FF:000082">
    <property type="entry name" value="NADPH-dependent 2,4-dienoyl-CoA reductase"/>
    <property type="match status" value="1"/>
</dbReference>
<keyword evidence="7 12" id="KW-0560">Oxidoreductase</keyword>
<evidence type="ECO:0000256" key="5">
    <source>
        <dbReference type="ARBA" id="ARBA00022643"/>
    </source>
</evidence>
<dbReference type="Pfam" id="PF07992">
    <property type="entry name" value="Pyr_redox_2"/>
    <property type="match status" value="1"/>
</dbReference>
<dbReference type="GO" id="GO:0046872">
    <property type="term" value="F:metal ion binding"/>
    <property type="evidence" value="ECO:0007669"/>
    <property type="project" value="UniProtKB-KW"/>
</dbReference>
<dbReference type="GO" id="GO:0051536">
    <property type="term" value="F:iron-sulfur cluster binding"/>
    <property type="evidence" value="ECO:0007669"/>
    <property type="project" value="UniProtKB-KW"/>
</dbReference>
<dbReference type="GO" id="GO:0033543">
    <property type="term" value="P:fatty acid beta-oxidation, unsaturated, even number, reductase/isomerase pathway"/>
    <property type="evidence" value="ECO:0007669"/>
    <property type="project" value="TreeGrafter"/>
</dbReference>
<dbReference type="SUPFAM" id="SSF51971">
    <property type="entry name" value="Nucleotide-binding domain"/>
    <property type="match status" value="1"/>
</dbReference>
<dbReference type="KEGG" id="vta:A2087"/>
<comment type="cofactor">
    <cofactor evidence="1">
        <name>FMN</name>
        <dbReference type="ChEBI" id="CHEBI:58210"/>
    </cofactor>
</comment>
<sequence length="670" mass="73861">MSPMYPNLLEPLDLGFTQLRNRVLMGSMHTGLEEDKKGMHRLAAFYEERAKGGVGLIVTGGFSPNLRGRLHPLSAEFSKPKHAKAHQVVTEAVHKHGGKIALQILHAGRYAMHPFAQSASGIKAPIAKFAPSEMSEKQIKKTIEAFTNSASLAQLAGYDGVEVMGSEGYLLNQFICARTNMRYDSWGGEYKNRIRFPLEIVRSIRKAVGEEFMIIFRLSMLDLVEQGSTFEEVLLLAKELEKAGVTLINTGIGWHEARIPTIATQVPRAAFSWVTEKIKPHLNVPVITCNRINTPEEAEKALASGHADMVSMARPFLADPEFVVKAEREQAQTINTCIGCNQACLDNIFKGKRATCLVNPRACYETEIVVQPATVKKRIAVIGAGPAGLSCATTAAERGHDVDLFEKNDRIGGQFRLAMQIPGKEEFRETIRYFANRIDDTGVNLKLETEATYDILDQYDEIVMASGVAPRKVKIEGIDNPEKVIDYQTLIKEKSLVGDKIAIVGAGGIGVDVASMLTEPHGHDLDDWLHDWGIDKEIAHPGGLYPYPHESSEKTVWVLQRRKGRVGKGPGKTTGWIHKRTLEKRGVNLMGGVSYDKIDDQGLHIQHNGEAKLLEADTVVICAGQESVRPFHEMWEEMGDKLHVIGGADQAGELDAVRAIRQGVKLAISL</sequence>
<dbReference type="Gene3D" id="3.20.20.70">
    <property type="entry name" value="Aldolase class I"/>
    <property type="match status" value="1"/>
</dbReference>
<keyword evidence="9" id="KW-0411">Iron-sulfur</keyword>
<protein>
    <submittedName>
        <fullName evidence="12">2,4-dienoyl-CoA reductase, NADH and FMN-linked</fullName>
        <ecNumber evidence="12">1.3.1.34</ecNumber>
    </submittedName>
</protein>
<dbReference type="PANTHER" id="PTHR42917:SF2">
    <property type="entry name" value="2,4-DIENOYL-COA REDUCTASE [(2E)-ENOYL-COA-PRODUCING]"/>
    <property type="match status" value="1"/>
</dbReference>
<evidence type="ECO:0000313" key="12">
    <source>
        <dbReference type="EMBL" id="SON50066.1"/>
    </source>
</evidence>
<evidence type="ECO:0000256" key="8">
    <source>
        <dbReference type="ARBA" id="ARBA00023004"/>
    </source>
</evidence>
<dbReference type="EC" id="1.3.1.34" evidence="12"/>
<dbReference type="PANTHER" id="PTHR42917">
    <property type="entry name" value="2,4-DIENOYL-COA REDUCTASE"/>
    <property type="match status" value="1"/>
</dbReference>
<dbReference type="CDD" id="cd02930">
    <property type="entry name" value="DCR_FMN"/>
    <property type="match status" value="1"/>
</dbReference>
<comment type="similarity">
    <text evidence="3">In the N-terminal section; belongs to the NADH:flavin oxidoreductase/NADH oxidase family.</text>
</comment>
<gene>
    <name evidence="12" type="primary">fadH</name>
    <name evidence="12" type="ORF">VTAP4600_A2087</name>
</gene>
<name>A0A2N8ZDS7_9VIBR</name>
<keyword evidence="5" id="KW-0288">FMN</keyword>
<dbReference type="EMBL" id="LT960611">
    <property type="protein sequence ID" value="SON50066.1"/>
    <property type="molecule type" value="Genomic_DNA"/>
</dbReference>
<dbReference type="InterPro" id="IPR023753">
    <property type="entry name" value="FAD/NAD-binding_dom"/>
</dbReference>
<accession>A0A2N8ZDS7</accession>
<dbReference type="Proteomes" id="UP000235828">
    <property type="component" value="Chromosome A"/>
</dbReference>
<dbReference type="GO" id="GO:0010181">
    <property type="term" value="F:FMN binding"/>
    <property type="evidence" value="ECO:0007669"/>
    <property type="project" value="InterPro"/>
</dbReference>
<dbReference type="InterPro" id="IPR001155">
    <property type="entry name" value="OxRdtase_FMN_N"/>
</dbReference>
<organism evidence="12 13">
    <name type="scientific">Vibrio tapetis subsp. tapetis</name>
    <dbReference type="NCBI Taxonomy" id="1671868"/>
    <lineage>
        <taxon>Bacteria</taxon>
        <taxon>Pseudomonadati</taxon>
        <taxon>Pseudomonadota</taxon>
        <taxon>Gammaproteobacteria</taxon>
        <taxon>Vibrionales</taxon>
        <taxon>Vibrionaceae</taxon>
        <taxon>Vibrio</taxon>
    </lineage>
</organism>
<evidence type="ECO:0000256" key="7">
    <source>
        <dbReference type="ARBA" id="ARBA00023002"/>
    </source>
</evidence>
<dbReference type="SUPFAM" id="SSF51905">
    <property type="entry name" value="FAD/NAD(P)-binding domain"/>
    <property type="match status" value="1"/>
</dbReference>
<dbReference type="Gene3D" id="3.50.50.60">
    <property type="entry name" value="FAD/NAD(P)-binding domain"/>
    <property type="match status" value="1"/>
</dbReference>
<comment type="cofactor">
    <cofactor evidence="2">
        <name>[4Fe-4S] cluster</name>
        <dbReference type="ChEBI" id="CHEBI:49883"/>
    </cofactor>
</comment>
<evidence type="ECO:0000256" key="2">
    <source>
        <dbReference type="ARBA" id="ARBA00001966"/>
    </source>
</evidence>
<dbReference type="GO" id="GO:0008670">
    <property type="term" value="F:2,4-dienoyl-CoA reductase (NADPH) activity"/>
    <property type="evidence" value="ECO:0007669"/>
    <property type="project" value="UniProtKB-EC"/>
</dbReference>
<evidence type="ECO:0000256" key="1">
    <source>
        <dbReference type="ARBA" id="ARBA00001917"/>
    </source>
</evidence>
<dbReference type="PRINTS" id="PR00368">
    <property type="entry name" value="FADPNR"/>
</dbReference>
<evidence type="ECO:0000313" key="13">
    <source>
        <dbReference type="Proteomes" id="UP000235828"/>
    </source>
</evidence>
<reference evidence="12 13" key="1">
    <citation type="submission" date="2017-10" db="EMBL/GenBank/DDBJ databases">
        <authorList>
            <person name="Banno H."/>
            <person name="Chua N.-H."/>
        </authorList>
    </citation>
    <scope>NUCLEOTIDE SEQUENCE [LARGE SCALE GENOMIC DNA]</scope>
    <source>
        <strain evidence="12">Vibrio tapetis CECT4600</strain>
    </source>
</reference>
<dbReference type="SUPFAM" id="SSF51395">
    <property type="entry name" value="FMN-linked oxidoreductases"/>
    <property type="match status" value="1"/>
</dbReference>
<evidence type="ECO:0000256" key="6">
    <source>
        <dbReference type="ARBA" id="ARBA00022723"/>
    </source>
</evidence>
<evidence type="ECO:0000256" key="4">
    <source>
        <dbReference type="ARBA" id="ARBA00022630"/>
    </source>
</evidence>
<keyword evidence="6" id="KW-0479">Metal-binding</keyword>
<dbReference type="AlphaFoldDB" id="A0A2N8ZDS7"/>
<feature type="domain" description="FAD/NAD(P)-binding" evidence="11">
    <location>
        <begin position="378"/>
        <end position="629"/>
    </location>
</feature>
<dbReference type="InterPro" id="IPR013785">
    <property type="entry name" value="Aldolase_TIM"/>
</dbReference>
<evidence type="ECO:0000256" key="9">
    <source>
        <dbReference type="ARBA" id="ARBA00023014"/>
    </source>
</evidence>
<dbReference type="RefSeq" id="WP_172443110.1">
    <property type="nucleotide sequence ID" value="NZ_LT960611.1"/>
</dbReference>
<dbReference type="InterPro" id="IPR036188">
    <property type="entry name" value="FAD/NAD-bd_sf"/>
</dbReference>